<dbReference type="PANTHER" id="PTHR38786">
    <property type="entry name" value="FLAGELLAR FLIJ PROTEIN"/>
    <property type="match status" value="1"/>
</dbReference>
<keyword evidence="5" id="KW-1003">Cell membrane</keyword>
<keyword evidence="4" id="KW-0813">Transport</keyword>
<proteinExistence type="inferred from homology"/>
<evidence type="ECO:0000256" key="7">
    <source>
        <dbReference type="ARBA" id="ARBA00022795"/>
    </source>
</evidence>
<dbReference type="InterPro" id="IPR052570">
    <property type="entry name" value="FliJ"/>
</dbReference>
<dbReference type="GO" id="GO:0044781">
    <property type="term" value="P:bacterial-type flagellum organization"/>
    <property type="evidence" value="ECO:0007669"/>
    <property type="project" value="UniProtKB-KW"/>
</dbReference>
<evidence type="ECO:0000256" key="8">
    <source>
        <dbReference type="ARBA" id="ARBA00022927"/>
    </source>
</evidence>
<evidence type="ECO:0000256" key="6">
    <source>
        <dbReference type="ARBA" id="ARBA00022500"/>
    </source>
</evidence>
<evidence type="ECO:0000313" key="12">
    <source>
        <dbReference type="Proteomes" id="UP001333710"/>
    </source>
</evidence>
<dbReference type="AlphaFoldDB" id="A0AA48HMX6"/>
<organism evidence="11 12">
    <name type="scientific">Planctobacterium marinum</name>
    <dbReference type="NCBI Taxonomy" id="1631968"/>
    <lineage>
        <taxon>Bacteria</taxon>
        <taxon>Pseudomonadati</taxon>
        <taxon>Pseudomonadota</taxon>
        <taxon>Gammaproteobacteria</taxon>
        <taxon>Alteromonadales</taxon>
        <taxon>Alteromonadaceae</taxon>
        <taxon>Planctobacterium</taxon>
    </lineage>
</organism>
<dbReference type="KEGG" id="pmaw:MACH26_32570"/>
<keyword evidence="9" id="KW-0472">Membrane</keyword>
<evidence type="ECO:0000256" key="2">
    <source>
        <dbReference type="ARBA" id="ARBA00010004"/>
    </source>
</evidence>
<sequence>MTRQLQMVAKWEAEKEEKAALDFQQAQAYVRQNQERLDGLMQYRLDYFKKMQEKGANGFEALAFSHHQSFINKLDKACAQQQQIIQDASKAAEQRKLQWLEQQKKRKAVEMLLDKKNTEKQARLDRHEQNMMDEFALQKFLRASRR</sequence>
<dbReference type="InterPro" id="IPR012823">
    <property type="entry name" value="Flagell_FliJ"/>
</dbReference>
<reference evidence="11" key="1">
    <citation type="submission" date="2023-01" db="EMBL/GenBank/DDBJ databases">
        <title>Complete genome sequence of Planctobacterium marinum strain Dej080120_11.</title>
        <authorList>
            <person name="Ueki S."/>
            <person name="Maruyama F."/>
        </authorList>
    </citation>
    <scope>NUCLEOTIDE SEQUENCE</scope>
    <source>
        <strain evidence="11">Dej080120_11</strain>
    </source>
</reference>
<keyword evidence="6" id="KW-0145">Chemotaxis</keyword>
<evidence type="ECO:0000256" key="5">
    <source>
        <dbReference type="ARBA" id="ARBA00022475"/>
    </source>
</evidence>
<dbReference type="NCBIfam" id="TIGR02473">
    <property type="entry name" value="flagell_FliJ"/>
    <property type="match status" value="1"/>
</dbReference>
<comment type="subcellular location">
    <subcellularLocation>
        <location evidence="1">Cell membrane</location>
        <topology evidence="1">Peripheral membrane protein</topology>
        <orientation evidence="1">Cytoplasmic side</orientation>
    </subcellularLocation>
</comment>
<dbReference type="GO" id="GO:0071973">
    <property type="term" value="P:bacterial-type flagellum-dependent cell motility"/>
    <property type="evidence" value="ECO:0007669"/>
    <property type="project" value="InterPro"/>
</dbReference>
<keyword evidence="10" id="KW-1006">Bacterial flagellum protein export</keyword>
<keyword evidence="11" id="KW-0282">Flagellum</keyword>
<evidence type="ECO:0000256" key="4">
    <source>
        <dbReference type="ARBA" id="ARBA00022448"/>
    </source>
</evidence>
<dbReference type="GO" id="GO:0005886">
    <property type="term" value="C:plasma membrane"/>
    <property type="evidence" value="ECO:0007669"/>
    <property type="project" value="UniProtKB-SubCell"/>
</dbReference>
<evidence type="ECO:0000256" key="1">
    <source>
        <dbReference type="ARBA" id="ARBA00004413"/>
    </source>
</evidence>
<evidence type="ECO:0000256" key="3">
    <source>
        <dbReference type="ARBA" id="ARBA00020392"/>
    </source>
</evidence>
<dbReference type="GO" id="GO:0015031">
    <property type="term" value="P:protein transport"/>
    <property type="evidence" value="ECO:0007669"/>
    <property type="project" value="UniProtKB-KW"/>
</dbReference>
<dbReference type="Pfam" id="PF02050">
    <property type="entry name" value="FliJ"/>
    <property type="match status" value="1"/>
</dbReference>
<dbReference type="Proteomes" id="UP001333710">
    <property type="component" value="Chromosome"/>
</dbReference>
<gene>
    <name evidence="11" type="primary">fliJ</name>
    <name evidence="11" type="ORF">MACH26_32570</name>
</gene>
<keyword evidence="11" id="KW-0969">Cilium</keyword>
<dbReference type="EMBL" id="AP027272">
    <property type="protein sequence ID" value="BDX07736.1"/>
    <property type="molecule type" value="Genomic_DNA"/>
</dbReference>
<protein>
    <recommendedName>
        <fullName evidence="3">Flagellar FliJ protein</fullName>
    </recommendedName>
</protein>
<keyword evidence="11" id="KW-0966">Cell projection</keyword>
<evidence type="ECO:0000313" key="11">
    <source>
        <dbReference type="EMBL" id="BDX07736.1"/>
    </source>
</evidence>
<keyword evidence="8" id="KW-0653">Protein transport</keyword>
<keyword evidence="7" id="KW-1005">Bacterial flagellum biogenesis</keyword>
<dbReference type="Gene3D" id="1.10.287.1700">
    <property type="match status" value="1"/>
</dbReference>
<dbReference type="InterPro" id="IPR053716">
    <property type="entry name" value="Flag_assembly_chemotaxis_eff"/>
</dbReference>
<keyword evidence="12" id="KW-1185">Reference proteome</keyword>
<comment type="similarity">
    <text evidence="2">Belongs to the FliJ family.</text>
</comment>
<dbReference type="RefSeq" id="WP_338293834.1">
    <property type="nucleotide sequence ID" value="NZ_AP027272.1"/>
</dbReference>
<accession>A0AA48HMX6</accession>
<evidence type="ECO:0000256" key="10">
    <source>
        <dbReference type="ARBA" id="ARBA00023225"/>
    </source>
</evidence>
<dbReference type="PANTHER" id="PTHR38786:SF1">
    <property type="entry name" value="FLAGELLAR FLIJ PROTEIN"/>
    <property type="match status" value="1"/>
</dbReference>
<evidence type="ECO:0000256" key="9">
    <source>
        <dbReference type="ARBA" id="ARBA00023136"/>
    </source>
</evidence>
<dbReference type="GO" id="GO:0009288">
    <property type="term" value="C:bacterial-type flagellum"/>
    <property type="evidence" value="ECO:0007669"/>
    <property type="project" value="InterPro"/>
</dbReference>
<dbReference type="GO" id="GO:0006935">
    <property type="term" value="P:chemotaxis"/>
    <property type="evidence" value="ECO:0007669"/>
    <property type="project" value="UniProtKB-KW"/>
</dbReference>
<name>A0AA48HMX6_9ALTE</name>